<dbReference type="HOGENOM" id="CLU_521739_0_0_1"/>
<proteinExistence type="predicted"/>
<reference evidence="2 3" key="1">
    <citation type="journal article" date="2013" name="PLoS Genet.">
        <title>Comparative genome structure, secondary metabolite, and effector coding capacity across Cochliobolus pathogens.</title>
        <authorList>
            <person name="Condon B.J."/>
            <person name="Leng Y."/>
            <person name="Wu D."/>
            <person name="Bushley K.E."/>
            <person name="Ohm R.A."/>
            <person name="Otillar R."/>
            <person name="Martin J."/>
            <person name="Schackwitz W."/>
            <person name="Grimwood J."/>
            <person name="MohdZainudin N."/>
            <person name="Xue C."/>
            <person name="Wang R."/>
            <person name="Manning V.A."/>
            <person name="Dhillon B."/>
            <person name="Tu Z.J."/>
            <person name="Steffenson B.J."/>
            <person name="Salamov A."/>
            <person name="Sun H."/>
            <person name="Lowry S."/>
            <person name="LaButti K."/>
            <person name="Han J."/>
            <person name="Copeland A."/>
            <person name="Lindquist E."/>
            <person name="Barry K."/>
            <person name="Schmutz J."/>
            <person name="Baker S.E."/>
            <person name="Ciuffetti L.M."/>
            <person name="Grigoriev I.V."/>
            <person name="Zhong S."/>
            <person name="Turgeon B.G."/>
        </authorList>
    </citation>
    <scope>NUCLEOTIDE SEQUENCE [LARGE SCALE GENOMIC DNA]</scope>
    <source>
        <strain evidence="2 3">FI3</strain>
    </source>
</reference>
<keyword evidence="3" id="KW-1185">Reference proteome</keyword>
<dbReference type="RefSeq" id="XP_014550373.1">
    <property type="nucleotide sequence ID" value="XM_014694887.1"/>
</dbReference>
<dbReference type="EMBL" id="KI968888">
    <property type="protein sequence ID" value="EUN20799.1"/>
    <property type="molecule type" value="Genomic_DNA"/>
</dbReference>
<dbReference type="GeneID" id="26254900"/>
<evidence type="ECO:0000256" key="1">
    <source>
        <dbReference type="SAM" id="MobiDB-lite"/>
    </source>
</evidence>
<dbReference type="AlphaFoldDB" id="W7E185"/>
<gene>
    <name evidence="2" type="ORF">COCVIDRAFT_31861</name>
</gene>
<evidence type="ECO:0000313" key="3">
    <source>
        <dbReference type="Proteomes" id="UP000054337"/>
    </source>
</evidence>
<evidence type="ECO:0000313" key="2">
    <source>
        <dbReference type="EMBL" id="EUN20799.1"/>
    </source>
</evidence>
<dbReference type="Proteomes" id="UP000054337">
    <property type="component" value="Unassembled WGS sequence"/>
</dbReference>
<name>W7E185_BIPV3</name>
<organism evidence="2 3">
    <name type="scientific">Bipolaris victoriae (strain FI3)</name>
    <name type="common">Victoria blight of oats agent</name>
    <name type="synonym">Cochliobolus victoriae</name>
    <dbReference type="NCBI Taxonomy" id="930091"/>
    <lineage>
        <taxon>Eukaryota</taxon>
        <taxon>Fungi</taxon>
        <taxon>Dikarya</taxon>
        <taxon>Ascomycota</taxon>
        <taxon>Pezizomycotina</taxon>
        <taxon>Dothideomycetes</taxon>
        <taxon>Pleosporomycetidae</taxon>
        <taxon>Pleosporales</taxon>
        <taxon>Pleosporineae</taxon>
        <taxon>Pleosporaceae</taxon>
        <taxon>Bipolaris</taxon>
    </lineage>
</organism>
<sequence>MTELSLPDGEYGSPVLKHLKASHYFSLPHHHFKVQVARDAPTPTLAHSPPQGSRTKLLPVSSEDSADEKDKSTLADASTTSAIVDQLFAEYRAAAQAREEQRAAEAAKIAPAPERQTNPYLKHTKFQQCVEGLSWEEARQYTRPDGDAKAQYLSQTVASMGLVYQCVVASTSRWARIQVMQENTQDVPTSPLIHYQAFNLHHTYIIAKVFLFFYHVFIRGRTTPSTLPVFSPTQQKAWDAIQEHLQSLPLPLPSISLTHRRTTLEPFERLCHTFWLSLLKQTAVIGDFELVLITPLAFLAVNSKINGFRPAYLFATDLSAIKKFARFAACQKLWDTTPNAKVEANAKPLGEEEKEESVEGEPDVNEAEVARLIYEQDEYEKQSKDLSSEDNARSYNEAFREWIYHYLGTTYHTPMAWVISSAQYISRIRYGETVDAFVRWSGSTVTVKEVSTTFEHFRNAVWSLQRKVEDLLQQLTFTETLASLPRVRWQELDCDPSRQDPGYSLFSTLEERIDVQKNFVLH</sequence>
<feature type="region of interest" description="Disordered" evidence="1">
    <location>
        <begin position="41"/>
        <end position="75"/>
    </location>
</feature>
<feature type="compositionally biased region" description="Acidic residues" evidence="1">
    <location>
        <begin position="352"/>
        <end position="365"/>
    </location>
</feature>
<protein>
    <submittedName>
        <fullName evidence="2">Uncharacterized protein</fullName>
    </submittedName>
</protein>
<feature type="region of interest" description="Disordered" evidence="1">
    <location>
        <begin position="344"/>
        <end position="365"/>
    </location>
</feature>
<accession>W7E185</accession>